<dbReference type="NCBIfam" id="TIGR04108">
    <property type="entry name" value="HutX"/>
    <property type="match status" value="1"/>
</dbReference>
<accession>K4KQH4</accession>
<dbReference type="eggNOG" id="COG3721">
    <property type="taxonomic scope" value="Bacteria"/>
</dbReference>
<protein>
    <submittedName>
        <fullName evidence="1">Heme iron utilization protein</fullName>
    </submittedName>
</protein>
<dbReference type="KEGG" id="saga:M5M_16180"/>
<dbReference type="EMBL" id="CP003746">
    <property type="protein sequence ID" value="AFV00369.1"/>
    <property type="molecule type" value="Genomic_DNA"/>
</dbReference>
<dbReference type="Proteomes" id="UP000000466">
    <property type="component" value="Chromosome"/>
</dbReference>
<evidence type="ECO:0000313" key="1">
    <source>
        <dbReference type="EMBL" id="AFV00369.1"/>
    </source>
</evidence>
<name>K4KQH4_SIMAS</name>
<gene>
    <name evidence="1" type="ordered locus">M5M_16180</name>
</gene>
<dbReference type="AlphaFoldDB" id="K4KQH4"/>
<evidence type="ECO:0000313" key="2">
    <source>
        <dbReference type="Proteomes" id="UP000000466"/>
    </source>
</evidence>
<keyword evidence="2" id="KW-1185">Reference proteome</keyword>
<dbReference type="InterPro" id="IPR010413">
    <property type="entry name" value="HutX-like"/>
</dbReference>
<organism evidence="1 2">
    <name type="scientific">Simiduia agarivorans (strain DSM 21679 / JCM 13881 / BCRC 17597 / SA1)</name>
    <dbReference type="NCBI Taxonomy" id="1117647"/>
    <lineage>
        <taxon>Bacteria</taxon>
        <taxon>Pseudomonadati</taxon>
        <taxon>Pseudomonadota</taxon>
        <taxon>Gammaproteobacteria</taxon>
        <taxon>Cellvibrionales</taxon>
        <taxon>Cellvibrionaceae</taxon>
        <taxon>Simiduia</taxon>
    </lineage>
</organism>
<sequence>MQTIHTLNALPGVQAETVLRALPSWGPVTTIVLHGGSVFEFKGPFPDGFVAEGFYNLKGETGFEGHLNLSKIDHIAFQDKLHRGRQSLALVFNDASGAPVFKVFVGRDSEGELIGSQVNEFRQLQEGVL</sequence>
<dbReference type="Pfam" id="PF06228">
    <property type="entry name" value="ChuX_HutX"/>
    <property type="match status" value="1"/>
</dbReference>
<dbReference type="SUPFAM" id="SSF144064">
    <property type="entry name" value="Heme iron utilization protein-like"/>
    <property type="match status" value="1"/>
</dbReference>
<dbReference type="STRING" id="1117647.M5M_16180"/>
<dbReference type="HOGENOM" id="CLU_106714_0_0_6"/>
<reference evidence="1 2" key="1">
    <citation type="journal article" date="2013" name="Genome Announc.">
        <title>Complete genome sequence of Simiduia agarivorans SA1(T), a marine bacterium able to degrade a variety of polysaccharides.</title>
        <authorList>
            <person name="Lin S.Y."/>
            <person name="Shieh W.Y."/>
            <person name="Chen J.S."/>
            <person name="Tang S.L."/>
        </authorList>
    </citation>
    <scope>NUCLEOTIDE SEQUENCE [LARGE SCALE GENOMIC DNA]</scope>
    <source>
        <strain evidence="2">DSM 21679 / JCM 13881 / BCRC 17597 / SA1</strain>
    </source>
</reference>
<dbReference type="InterPro" id="IPR053733">
    <property type="entry name" value="Heme_Transport_Util_sf"/>
</dbReference>
<dbReference type="Gene3D" id="3.40.1570.10">
    <property type="entry name" value="HemS/ChuS/ChuX like domains"/>
    <property type="match status" value="1"/>
</dbReference>
<dbReference type="OrthoDB" id="8781266at2"/>
<proteinExistence type="predicted"/>
<dbReference type="RefSeq" id="WP_015048521.1">
    <property type="nucleotide sequence ID" value="NC_018868.3"/>
</dbReference>